<dbReference type="SUPFAM" id="SSF54427">
    <property type="entry name" value="NTF2-like"/>
    <property type="match status" value="1"/>
</dbReference>
<name>A0A2S2JMA7_9LACO</name>
<evidence type="ECO:0000313" key="3">
    <source>
        <dbReference type="Proteomes" id="UP000777560"/>
    </source>
</evidence>
<evidence type="ECO:0000313" key="2">
    <source>
        <dbReference type="EMBL" id="TPR43101.1"/>
    </source>
</evidence>
<sequence length="121" mass="14223">MNNKQVVQKFYDEVFMNGDLSNLDNLMQDNYIQHSPEVKNGKSGFMEFIKFFLKLDPKIDIINISADHDYVYVFFKCTLNNGHINKVCDVYRLENNKLAEHWDIIEKNVEAVKTASRNPLF</sequence>
<dbReference type="AlphaFoldDB" id="A0A2S2JMA7"/>
<protein>
    <recommendedName>
        <fullName evidence="5">SnoaL-like domain-containing protein</fullName>
    </recommendedName>
</protein>
<dbReference type="Gene3D" id="3.10.450.50">
    <property type="match status" value="1"/>
</dbReference>
<dbReference type="Pfam" id="PF07366">
    <property type="entry name" value="SnoaL"/>
    <property type="match status" value="1"/>
</dbReference>
<comment type="caution">
    <text evidence="2">The sequence shown here is derived from an EMBL/GenBank/DDBJ whole genome shotgun (WGS) entry which is preliminary data.</text>
</comment>
<dbReference type="GO" id="GO:0030638">
    <property type="term" value="P:polyketide metabolic process"/>
    <property type="evidence" value="ECO:0007669"/>
    <property type="project" value="InterPro"/>
</dbReference>
<evidence type="ECO:0000313" key="1">
    <source>
        <dbReference type="EMBL" id="TPR26272.1"/>
    </source>
</evidence>
<dbReference type="InterPro" id="IPR009959">
    <property type="entry name" value="Cyclase_SnoaL-like"/>
</dbReference>
<dbReference type="EMBL" id="QUAV01000001">
    <property type="protein sequence ID" value="TPR26272.1"/>
    <property type="molecule type" value="Genomic_DNA"/>
</dbReference>
<dbReference type="OrthoDB" id="9812089at2"/>
<dbReference type="Proteomes" id="UP000777560">
    <property type="component" value="Unassembled WGS sequence"/>
</dbReference>
<accession>A0A2S2JMA7</accession>
<keyword evidence="3" id="KW-1185">Reference proteome</keyword>
<organism evidence="2 4">
    <name type="scientific">Apilactobacillus micheneri</name>
    <dbReference type="NCBI Taxonomy" id="1899430"/>
    <lineage>
        <taxon>Bacteria</taxon>
        <taxon>Bacillati</taxon>
        <taxon>Bacillota</taxon>
        <taxon>Bacilli</taxon>
        <taxon>Lactobacillales</taxon>
        <taxon>Lactobacillaceae</taxon>
        <taxon>Apilactobacillus</taxon>
    </lineage>
</organism>
<dbReference type="Proteomes" id="UP000784700">
    <property type="component" value="Unassembled WGS sequence"/>
</dbReference>
<gene>
    <name evidence="1" type="ORF">DY114_00825</name>
    <name evidence="2" type="ORF">DY130_06350</name>
</gene>
<reference evidence="2 3" key="1">
    <citation type="submission" date="2018-08" db="EMBL/GenBank/DDBJ databases">
        <title>Comparative genomics of wild bee and flower associated Lactobacillus reveals potential adaptation to the bee host.</title>
        <authorList>
            <person name="Vuong H.Q."/>
            <person name="Mcfrederick Q.S."/>
        </authorList>
    </citation>
    <scope>NUCLEOTIDE SEQUENCE</scope>
    <source>
        <strain evidence="1 3">HV_13</strain>
        <strain evidence="2">HV_63</strain>
    </source>
</reference>
<evidence type="ECO:0000313" key="4">
    <source>
        <dbReference type="Proteomes" id="UP000784700"/>
    </source>
</evidence>
<dbReference type="RefSeq" id="WP_105964225.1">
    <property type="nucleotide sequence ID" value="NZ_BAABXB010000152.1"/>
</dbReference>
<evidence type="ECO:0008006" key="5">
    <source>
        <dbReference type="Google" id="ProtNLM"/>
    </source>
</evidence>
<dbReference type="EMBL" id="QUBG01000007">
    <property type="protein sequence ID" value="TPR43101.1"/>
    <property type="molecule type" value="Genomic_DNA"/>
</dbReference>
<dbReference type="InterPro" id="IPR032710">
    <property type="entry name" value="NTF2-like_dom_sf"/>
</dbReference>
<proteinExistence type="predicted"/>